<dbReference type="SMART" id="SM00666">
    <property type="entry name" value="PB1"/>
    <property type="match status" value="1"/>
</dbReference>
<proteinExistence type="predicted"/>
<feature type="domain" description="PB1" evidence="2">
    <location>
        <begin position="7"/>
        <end position="101"/>
    </location>
</feature>
<keyword evidence="6" id="KW-1185">Reference proteome</keyword>
<gene>
    <name evidence="5" type="ORF">PCANC_10633</name>
    <name evidence="4" type="ORF">PCASD_08028</name>
    <name evidence="3" type="ORF">PCASD_23383</name>
</gene>
<feature type="region of interest" description="Disordered" evidence="1">
    <location>
        <begin position="440"/>
        <end position="591"/>
    </location>
</feature>
<dbReference type="SUPFAM" id="SSF54277">
    <property type="entry name" value="CAD &amp; PB1 domains"/>
    <property type="match status" value="1"/>
</dbReference>
<protein>
    <recommendedName>
        <fullName evidence="2">PB1 domain-containing protein</fullName>
    </recommendedName>
</protein>
<dbReference type="EMBL" id="PGCJ01000134">
    <property type="protein sequence ID" value="PLW44768.1"/>
    <property type="molecule type" value="Genomic_DNA"/>
</dbReference>
<evidence type="ECO:0000259" key="2">
    <source>
        <dbReference type="PROSITE" id="PS51745"/>
    </source>
</evidence>
<dbReference type="AlphaFoldDB" id="A0A2N5S0Y0"/>
<evidence type="ECO:0000313" key="3">
    <source>
        <dbReference type="EMBL" id="PLW06862.1"/>
    </source>
</evidence>
<dbReference type="Proteomes" id="UP000235392">
    <property type="component" value="Unassembled WGS sequence"/>
</dbReference>
<dbReference type="Pfam" id="PF00564">
    <property type="entry name" value="PB1"/>
    <property type="match status" value="1"/>
</dbReference>
<comment type="caution">
    <text evidence="3">The sequence shown here is derived from an EMBL/GenBank/DDBJ whole genome shotgun (WGS) entry which is preliminary data.</text>
</comment>
<feature type="compositionally biased region" description="Basic and acidic residues" evidence="1">
    <location>
        <begin position="511"/>
        <end position="523"/>
    </location>
</feature>
<accession>A0A2N5S0Y0</accession>
<evidence type="ECO:0000256" key="1">
    <source>
        <dbReference type="SAM" id="MobiDB-lite"/>
    </source>
</evidence>
<dbReference type="OrthoDB" id="2498190at2759"/>
<feature type="region of interest" description="Disordered" evidence="1">
    <location>
        <begin position="233"/>
        <end position="306"/>
    </location>
</feature>
<dbReference type="PROSITE" id="PS51745">
    <property type="entry name" value="PB1"/>
    <property type="match status" value="1"/>
</dbReference>
<feature type="compositionally biased region" description="Polar residues" evidence="1">
    <location>
        <begin position="172"/>
        <end position="183"/>
    </location>
</feature>
<dbReference type="InterPro" id="IPR053793">
    <property type="entry name" value="PB1-like"/>
</dbReference>
<feature type="compositionally biased region" description="Polar residues" evidence="1">
    <location>
        <begin position="279"/>
        <end position="306"/>
    </location>
</feature>
<sequence length="615" mass="65901">MSAARVPIFIKIKYNQATRKVTVPDYPPPVWAKLAAAITDRFAIPDSQSIALQYLDSDGDLITISSQIEFDELWNEMTLTAKPTQKDGVDHKTLRLELVLIDDKPKAQAIQAGTASSEKGPTPNFPVADPVTGSGNLEPAPTESESTSLKGKGHLLPGTPAPDPPEYPINPFPSSNSQTTPIDTSRGLSALITAIDAIAPKLHDSLGGYAQLIVQVTDQLSDTCRVISDHLQKPPVHPVFSHPSPPPRESHPSAQLHNPPDSPPHPTTANRPVFPSPPTASTTPCGHSSSIFPPFKSTQPDSLNTNTAPACVPVPTPHYPLFRYETRHPPDNPMSDFGAQPTRVPEKTSSGAMGWTLAPSYTAPLHPTTCQTRPQGGLGFAPVQAKTITPMFASNRASSPHETVFEGVGLHNVQASSRSSFTTKKCPSILEKSVFRGLGNESVSKHSPARSPHFSKESILTDSEKDGAPDFSDVDTGSWSKPYNHVTGSPMFKNARCGGPVGKQDAAPRGNDNKSKEKKKERGGGLGSGAAEKKKEPFGWGIEVPEKKNGKRKGPVSWADAPRWSSSGWATTSPSTKPTFSAAGKDSMIPDSPDDRLNVVWFGFLSSVTPSRLYL</sequence>
<evidence type="ECO:0000313" key="5">
    <source>
        <dbReference type="EMBL" id="PLW44768.1"/>
    </source>
</evidence>
<dbReference type="InterPro" id="IPR000270">
    <property type="entry name" value="PB1_dom"/>
</dbReference>
<dbReference type="Proteomes" id="UP000235388">
    <property type="component" value="Unassembled WGS sequence"/>
</dbReference>
<dbReference type="EMBL" id="PGCI01001179">
    <property type="protein sequence ID" value="PLW06862.1"/>
    <property type="molecule type" value="Genomic_DNA"/>
</dbReference>
<evidence type="ECO:0000313" key="6">
    <source>
        <dbReference type="Proteomes" id="UP000235388"/>
    </source>
</evidence>
<feature type="region of interest" description="Disordered" evidence="1">
    <location>
        <begin position="109"/>
        <end position="183"/>
    </location>
</feature>
<organism evidence="3 7">
    <name type="scientific">Puccinia coronata f. sp. avenae</name>
    <dbReference type="NCBI Taxonomy" id="200324"/>
    <lineage>
        <taxon>Eukaryota</taxon>
        <taxon>Fungi</taxon>
        <taxon>Dikarya</taxon>
        <taxon>Basidiomycota</taxon>
        <taxon>Pucciniomycotina</taxon>
        <taxon>Pucciniomycetes</taxon>
        <taxon>Pucciniales</taxon>
        <taxon>Pucciniaceae</taxon>
        <taxon>Puccinia</taxon>
    </lineage>
</organism>
<dbReference type="Gene3D" id="3.10.20.90">
    <property type="entry name" value="Phosphatidylinositol 3-kinase Catalytic Subunit, Chain A, domain 1"/>
    <property type="match status" value="1"/>
</dbReference>
<feature type="compositionally biased region" description="Polar residues" evidence="1">
    <location>
        <begin position="564"/>
        <end position="579"/>
    </location>
</feature>
<reference evidence="6 7" key="1">
    <citation type="submission" date="2017-11" db="EMBL/GenBank/DDBJ databases">
        <title>De novo assembly and phasing of dikaryotic genomes from two isolates of Puccinia coronata f. sp. avenae, the causal agent of oat crown rust.</title>
        <authorList>
            <person name="Miller M.E."/>
            <person name="Zhang Y."/>
            <person name="Omidvar V."/>
            <person name="Sperschneider J."/>
            <person name="Schwessinger B."/>
            <person name="Raley C."/>
            <person name="Palmer J.M."/>
            <person name="Garnica D."/>
            <person name="Upadhyaya N."/>
            <person name="Rathjen J."/>
            <person name="Taylor J.M."/>
            <person name="Park R.F."/>
            <person name="Dodds P.N."/>
            <person name="Hirsch C.D."/>
            <person name="Kianian S.F."/>
            <person name="Figueroa M."/>
        </authorList>
    </citation>
    <scope>NUCLEOTIDE SEQUENCE [LARGE SCALE GENOMIC DNA]</scope>
    <source>
        <strain evidence="5">12NC29</strain>
        <strain evidence="3">12SD80</strain>
    </source>
</reference>
<feature type="compositionally biased region" description="Pro residues" evidence="1">
    <location>
        <begin position="159"/>
        <end position="171"/>
    </location>
</feature>
<name>A0A2N5S0Y0_9BASI</name>
<evidence type="ECO:0000313" key="7">
    <source>
        <dbReference type="Proteomes" id="UP000235392"/>
    </source>
</evidence>
<dbReference type="EMBL" id="PGCI01000115">
    <property type="protein sequence ID" value="PLW39449.1"/>
    <property type="molecule type" value="Genomic_DNA"/>
</dbReference>
<evidence type="ECO:0000313" key="4">
    <source>
        <dbReference type="EMBL" id="PLW39449.1"/>
    </source>
</evidence>
<dbReference type="CDD" id="cd05992">
    <property type="entry name" value="PB1"/>
    <property type="match status" value="1"/>
</dbReference>